<dbReference type="AlphaFoldDB" id="A0A640VSJ2"/>
<organism evidence="7 8">
    <name type="scientific">Roseobacter cerasinus</name>
    <dbReference type="NCBI Taxonomy" id="2602289"/>
    <lineage>
        <taxon>Bacteria</taxon>
        <taxon>Pseudomonadati</taxon>
        <taxon>Pseudomonadota</taxon>
        <taxon>Alphaproteobacteria</taxon>
        <taxon>Rhodobacterales</taxon>
        <taxon>Roseobacteraceae</taxon>
        <taxon>Roseobacter</taxon>
    </lineage>
</organism>
<reference evidence="7 8" key="1">
    <citation type="submission" date="2019-12" db="EMBL/GenBank/DDBJ databases">
        <title>Roseobacter cerasinus sp. nov., isolated from seawater around aquaculture.</title>
        <authorList>
            <person name="Muramatsu S."/>
            <person name="Takabe Y."/>
            <person name="Mori K."/>
            <person name="Takaichi S."/>
            <person name="Hanada S."/>
        </authorList>
    </citation>
    <scope>NUCLEOTIDE SEQUENCE [LARGE SCALE GENOMIC DNA]</scope>
    <source>
        <strain evidence="7 8">AI77</strain>
    </source>
</reference>
<feature type="chain" id="PRO_5024885722" description="NarX-like N-terminal domain-containing protein" evidence="5">
    <location>
        <begin position="24"/>
        <end position="291"/>
    </location>
</feature>
<evidence type="ECO:0000256" key="3">
    <source>
        <dbReference type="ARBA" id="ARBA00022989"/>
    </source>
</evidence>
<name>A0A640VSJ2_9RHOB</name>
<proteinExistence type="predicted"/>
<dbReference type="InterPro" id="IPR029095">
    <property type="entry name" value="NarX-like_N"/>
</dbReference>
<comment type="caution">
    <text evidence="7">The sequence shown here is derived from an EMBL/GenBank/DDBJ whole genome shotgun (WGS) entry which is preliminary data.</text>
</comment>
<accession>A0A640VSJ2</accession>
<gene>
    <name evidence="7" type="ORF">So717_16180</name>
</gene>
<keyword evidence="2" id="KW-0812">Transmembrane</keyword>
<evidence type="ECO:0000259" key="6">
    <source>
        <dbReference type="Pfam" id="PF13675"/>
    </source>
</evidence>
<evidence type="ECO:0000256" key="2">
    <source>
        <dbReference type="ARBA" id="ARBA00022692"/>
    </source>
</evidence>
<evidence type="ECO:0000256" key="1">
    <source>
        <dbReference type="ARBA" id="ARBA00004141"/>
    </source>
</evidence>
<keyword evidence="4" id="KW-0472">Membrane</keyword>
<protein>
    <recommendedName>
        <fullName evidence="6">NarX-like N-terminal domain-containing protein</fullName>
    </recommendedName>
</protein>
<dbReference type="EMBL" id="BLIV01000003">
    <property type="protein sequence ID" value="GFE49865.1"/>
    <property type="molecule type" value="Genomic_DNA"/>
</dbReference>
<dbReference type="GO" id="GO:0016020">
    <property type="term" value="C:membrane"/>
    <property type="evidence" value="ECO:0007669"/>
    <property type="project" value="UniProtKB-SubCell"/>
</dbReference>
<keyword evidence="3" id="KW-1133">Transmembrane helix</keyword>
<keyword evidence="8" id="KW-1185">Reference proteome</keyword>
<comment type="subcellular location">
    <subcellularLocation>
        <location evidence="1">Membrane</location>
        <topology evidence="1">Multi-pass membrane protein</topology>
    </subcellularLocation>
</comment>
<dbReference type="Proteomes" id="UP000436522">
    <property type="component" value="Unassembled WGS sequence"/>
</dbReference>
<evidence type="ECO:0000313" key="8">
    <source>
        <dbReference type="Proteomes" id="UP000436522"/>
    </source>
</evidence>
<sequence>MRRFIRFTAAIAAALATIGSAFAAADLQQQHADALARIKTAAQQRTLAQTMAKSTCYLMAGVSPQMQAEQAFMASMMFDDNASALLSGGAEGITLPESDASTLAALARISEVWAVFAPASRQVMSGDFHAVPVQQLISLDPVVTGHLEDVLLLLDGVYRQRLVTRQEMVNTVIHAAGQSMLARKAMKELCYITIDLMRARMQQDLRTTIDQFDRVLAAMETGDFDLGIADPPNLAAIKQVMEIKTLWAELRPVLERGLLPEPPDREILAQAAELGDSIVALTDGMLALYLE</sequence>
<keyword evidence="5" id="KW-0732">Signal</keyword>
<feature type="domain" description="NarX-like N-terminal" evidence="6">
    <location>
        <begin position="164"/>
        <end position="258"/>
    </location>
</feature>
<evidence type="ECO:0000256" key="4">
    <source>
        <dbReference type="ARBA" id="ARBA00023136"/>
    </source>
</evidence>
<evidence type="ECO:0000313" key="7">
    <source>
        <dbReference type="EMBL" id="GFE49865.1"/>
    </source>
</evidence>
<evidence type="ECO:0000256" key="5">
    <source>
        <dbReference type="SAM" id="SignalP"/>
    </source>
</evidence>
<dbReference type="Pfam" id="PF13675">
    <property type="entry name" value="PilJ"/>
    <property type="match status" value="1"/>
</dbReference>
<dbReference type="RefSeq" id="WP_159975912.1">
    <property type="nucleotide sequence ID" value="NZ_BLIV01000003.1"/>
</dbReference>
<dbReference type="OrthoDB" id="952521at2"/>
<feature type="signal peptide" evidence="5">
    <location>
        <begin position="1"/>
        <end position="23"/>
    </location>
</feature>